<evidence type="ECO:0000256" key="2">
    <source>
        <dbReference type="ARBA" id="ARBA00022908"/>
    </source>
</evidence>
<dbReference type="SUPFAM" id="SSF46689">
    <property type="entry name" value="Homeodomain-like"/>
    <property type="match status" value="1"/>
</dbReference>
<dbReference type="Proteomes" id="UP001373496">
    <property type="component" value="Unassembled WGS sequence"/>
</dbReference>
<feature type="domain" description="Resolvase/invertase-type recombinase catalytic" evidence="6">
    <location>
        <begin position="2"/>
        <end position="135"/>
    </location>
</feature>
<keyword evidence="8" id="KW-1185">Reference proteome</keyword>
<proteinExistence type="inferred from homology"/>
<organism evidence="7 8">
    <name type="scientific">Klenkia terrae</name>
    <dbReference type="NCBI Taxonomy" id="1052259"/>
    <lineage>
        <taxon>Bacteria</taxon>
        <taxon>Bacillati</taxon>
        <taxon>Actinomycetota</taxon>
        <taxon>Actinomycetes</taxon>
        <taxon>Geodermatophilales</taxon>
        <taxon>Geodermatophilaceae</taxon>
        <taxon>Klenkia</taxon>
    </lineage>
</organism>
<evidence type="ECO:0000256" key="1">
    <source>
        <dbReference type="ARBA" id="ARBA00009913"/>
    </source>
</evidence>
<dbReference type="SMART" id="SM00857">
    <property type="entry name" value="Resolvase"/>
    <property type="match status" value="1"/>
</dbReference>
<sequence>MTVVGYARVSTLEQDPALQHDALTAAGAAKVFTDFASGATAQRPQLTACLEYLRSGDTLAVWRIDRLGRSVEDLTRIVNDLAERGIQFRSTTEAIDTTTVGGELVFHVFAAVAQMERRLIRERTVAGLAAARARGRKGGRPSVMTDQRVAAAAALRTQGLTLNEIAASLGVGRSSVVRALRQPIAAAARPSTTGAVS</sequence>
<evidence type="ECO:0000313" key="8">
    <source>
        <dbReference type="Proteomes" id="UP001373496"/>
    </source>
</evidence>
<dbReference type="InterPro" id="IPR006119">
    <property type="entry name" value="Resolv_N"/>
</dbReference>
<protein>
    <submittedName>
        <fullName evidence="7">Recombinase family protein</fullName>
    </submittedName>
</protein>
<accession>A0ABU8ECS8</accession>
<dbReference type="RefSeq" id="WP_225236163.1">
    <property type="nucleotide sequence ID" value="NZ_JBAPLV010000056.1"/>
</dbReference>
<reference evidence="7 8" key="1">
    <citation type="submission" date="2024-03" db="EMBL/GenBank/DDBJ databases">
        <title>Draft genome sequence of Klenkia terrae.</title>
        <authorList>
            <person name="Duangmal K."/>
            <person name="Chantavorakit T."/>
        </authorList>
    </citation>
    <scope>NUCLEOTIDE SEQUENCE [LARGE SCALE GENOMIC DNA]</scope>
    <source>
        <strain evidence="7 8">JCM 17786</strain>
    </source>
</reference>
<dbReference type="InterPro" id="IPR006118">
    <property type="entry name" value="Recombinase_CS"/>
</dbReference>
<evidence type="ECO:0000259" key="6">
    <source>
        <dbReference type="PROSITE" id="PS51736"/>
    </source>
</evidence>
<gene>
    <name evidence="7" type="ORF">UXQ13_23405</name>
</gene>
<comment type="similarity">
    <text evidence="1">Belongs to the site-specific recombinase resolvase family.</text>
</comment>
<keyword evidence="3" id="KW-0238">DNA-binding</keyword>
<dbReference type="PANTHER" id="PTHR30461">
    <property type="entry name" value="DNA-INVERTASE FROM LAMBDOID PROPHAGE"/>
    <property type="match status" value="1"/>
</dbReference>
<dbReference type="InterPro" id="IPR036162">
    <property type="entry name" value="Resolvase-like_N_sf"/>
</dbReference>
<dbReference type="PANTHER" id="PTHR30461:SF2">
    <property type="entry name" value="SERINE RECOMBINASE PINE-RELATED"/>
    <property type="match status" value="1"/>
</dbReference>
<keyword evidence="4" id="KW-0233">DNA recombination</keyword>
<evidence type="ECO:0000256" key="4">
    <source>
        <dbReference type="ARBA" id="ARBA00023172"/>
    </source>
</evidence>
<name>A0ABU8ECS8_9ACTN</name>
<comment type="caution">
    <text evidence="7">The sequence shown here is derived from an EMBL/GenBank/DDBJ whole genome shotgun (WGS) entry which is preliminary data.</text>
</comment>
<dbReference type="EMBL" id="JBAPLV010000056">
    <property type="protein sequence ID" value="MEI4281436.1"/>
    <property type="molecule type" value="Genomic_DNA"/>
</dbReference>
<dbReference type="InterPro" id="IPR050639">
    <property type="entry name" value="SSR_resolvase"/>
</dbReference>
<dbReference type="SUPFAM" id="SSF53041">
    <property type="entry name" value="Resolvase-like"/>
    <property type="match status" value="1"/>
</dbReference>
<dbReference type="PROSITE" id="PS51736">
    <property type="entry name" value="RECOMBINASES_3"/>
    <property type="match status" value="1"/>
</dbReference>
<dbReference type="Gene3D" id="1.10.10.60">
    <property type="entry name" value="Homeodomain-like"/>
    <property type="match status" value="1"/>
</dbReference>
<evidence type="ECO:0000256" key="5">
    <source>
        <dbReference type="PROSITE-ProRule" id="PRU10137"/>
    </source>
</evidence>
<dbReference type="PROSITE" id="PS00397">
    <property type="entry name" value="RECOMBINASES_1"/>
    <property type="match status" value="1"/>
</dbReference>
<evidence type="ECO:0000256" key="3">
    <source>
        <dbReference type="ARBA" id="ARBA00023125"/>
    </source>
</evidence>
<dbReference type="CDD" id="cd03768">
    <property type="entry name" value="SR_ResInv"/>
    <property type="match status" value="1"/>
</dbReference>
<evidence type="ECO:0000313" key="7">
    <source>
        <dbReference type="EMBL" id="MEI4281436.1"/>
    </source>
</evidence>
<keyword evidence="2" id="KW-0229">DNA integration</keyword>
<dbReference type="InterPro" id="IPR009057">
    <property type="entry name" value="Homeodomain-like_sf"/>
</dbReference>
<dbReference type="Pfam" id="PF00239">
    <property type="entry name" value="Resolvase"/>
    <property type="match status" value="1"/>
</dbReference>
<feature type="active site" description="O-(5'-phospho-DNA)-serine intermediate" evidence="5">
    <location>
        <position position="10"/>
    </location>
</feature>
<dbReference type="Gene3D" id="3.40.50.1390">
    <property type="entry name" value="Resolvase, N-terminal catalytic domain"/>
    <property type="match status" value="1"/>
</dbReference>